<evidence type="ECO:0000256" key="5">
    <source>
        <dbReference type="SAM" id="MobiDB-lite"/>
    </source>
</evidence>
<keyword evidence="3" id="KW-0285">Flavoprotein</keyword>
<dbReference type="RefSeq" id="WP_404745758.1">
    <property type="nucleotide sequence ID" value="NZ_JBJDQH010000002.1"/>
</dbReference>
<comment type="caution">
    <text evidence="7">The sequence shown here is derived from an EMBL/GenBank/DDBJ whole genome shotgun (WGS) entry which is preliminary data.</text>
</comment>
<dbReference type="SUPFAM" id="SSF52833">
    <property type="entry name" value="Thioredoxin-like"/>
    <property type="match status" value="1"/>
</dbReference>
<dbReference type="InterPro" id="IPR002938">
    <property type="entry name" value="FAD-bd"/>
</dbReference>
<dbReference type="Gene3D" id="3.50.50.60">
    <property type="entry name" value="FAD/NAD(P)-binding domain"/>
    <property type="match status" value="1"/>
</dbReference>
<feature type="domain" description="FAD-binding" evidence="6">
    <location>
        <begin position="7"/>
        <end position="343"/>
    </location>
</feature>
<organism evidence="7 8">
    <name type="scientific">Streptomyces milbemycinicus</name>
    <dbReference type="NCBI Taxonomy" id="476552"/>
    <lineage>
        <taxon>Bacteria</taxon>
        <taxon>Bacillati</taxon>
        <taxon>Actinomycetota</taxon>
        <taxon>Actinomycetes</taxon>
        <taxon>Kitasatosporales</taxon>
        <taxon>Streptomycetaceae</taxon>
        <taxon>Streptomyces</taxon>
    </lineage>
</organism>
<feature type="region of interest" description="Disordered" evidence="5">
    <location>
        <begin position="500"/>
        <end position="532"/>
    </location>
</feature>
<dbReference type="InterPro" id="IPR050641">
    <property type="entry name" value="RIFMO-like"/>
</dbReference>
<feature type="compositionally biased region" description="Low complexity" evidence="5">
    <location>
        <begin position="500"/>
        <end position="521"/>
    </location>
</feature>
<dbReference type="InterPro" id="IPR036188">
    <property type="entry name" value="FAD/NAD-bd_sf"/>
</dbReference>
<dbReference type="NCBIfam" id="NF004832">
    <property type="entry name" value="PRK06184.1"/>
    <property type="match status" value="1"/>
</dbReference>
<comment type="similarity">
    <text evidence="2">Belongs to the PheA/TfdB FAD monooxygenase family.</text>
</comment>
<evidence type="ECO:0000256" key="1">
    <source>
        <dbReference type="ARBA" id="ARBA00001974"/>
    </source>
</evidence>
<gene>
    <name evidence="7" type="ORF">ACI2L5_05860</name>
</gene>
<dbReference type="Gene3D" id="3.30.70.2450">
    <property type="match status" value="1"/>
</dbReference>
<comment type="cofactor">
    <cofactor evidence="1">
        <name>FAD</name>
        <dbReference type="ChEBI" id="CHEBI:57692"/>
    </cofactor>
</comment>
<accession>A0ABW8LHG6</accession>
<keyword evidence="4" id="KW-0274">FAD</keyword>
<dbReference type="PRINTS" id="PR00420">
    <property type="entry name" value="RNGMNOXGNASE"/>
</dbReference>
<dbReference type="Proteomes" id="UP001620295">
    <property type="component" value="Unassembled WGS sequence"/>
</dbReference>
<name>A0ABW8LHG6_9ACTN</name>
<dbReference type="PANTHER" id="PTHR43004:SF19">
    <property type="entry name" value="BINDING MONOOXYGENASE, PUTATIVE (JCVI)-RELATED"/>
    <property type="match status" value="1"/>
</dbReference>
<evidence type="ECO:0000256" key="2">
    <source>
        <dbReference type="ARBA" id="ARBA00007801"/>
    </source>
</evidence>
<dbReference type="InterPro" id="IPR036249">
    <property type="entry name" value="Thioredoxin-like_sf"/>
</dbReference>
<evidence type="ECO:0000313" key="8">
    <source>
        <dbReference type="Proteomes" id="UP001620295"/>
    </source>
</evidence>
<evidence type="ECO:0000313" key="7">
    <source>
        <dbReference type="EMBL" id="MFK4264450.1"/>
    </source>
</evidence>
<dbReference type="PANTHER" id="PTHR43004">
    <property type="entry name" value="TRK SYSTEM POTASSIUM UPTAKE PROTEIN"/>
    <property type="match status" value="1"/>
</dbReference>
<proteinExistence type="inferred from homology"/>
<feature type="compositionally biased region" description="Basic and acidic residues" evidence="5">
    <location>
        <begin position="598"/>
        <end position="608"/>
    </location>
</feature>
<protein>
    <submittedName>
        <fullName evidence="7">FAD-dependent oxidoreductase</fullName>
    </submittedName>
</protein>
<sequence>MTRTTATDVIICGTGAAGLTLAIDLARRNVGFLLIDKAAHPFIGSRGKGIQPRSQEVFEDLGVIDWIVASGGEYPVQRIYTDDGPVDEAAVQMSEPTPEEPYQIPLLVPQFLTERRLRERLAELGHAPHYSHELVGFDQDADGVSARIATPDGEQTVRAAYLIGADGGSSFVRKTLGIGFPGKTLGVRAIVADVLVDGVSSDAWHRWGEDTAAQVSMCPLYGTDMFQLQAPIPFDSDLDLSAEGLTAFFRERTGRDGVVIRAVNWASAFKMNARLADTYQRGRVLLTGDAAHCHPPTGGQGLNTSVQDAYNLGWKLAAVLDGAPESLLSTYEKERRPIAEAVLGLSEKLLEAAKNRNIHRGREVSQLDLGYLDSPLTLAGPERNNGVLAGDRAPDAPVTGAGGLPTRLFNLFQGPHWTLLGHDVDDTSAPAPRPGLHIHTLGTRGDILDTGGYVHGAYRLPSEQWVLIRPDGYVAAVVNTSDLGSIETYLDTVGVRSLAATRPPTTGSSSGMPAPSSSDSTGTPRTRREHRQLRTAAEQRLATAQRELHQLSRQVQRDLRTVRRHGETTAIVARSNFAELAVQSITRLAAGPSTPGRQPERAVADRLSHRAGARGTTQP</sequence>
<dbReference type="Gene3D" id="3.40.30.120">
    <property type="match status" value="1"/>
</dbReference>
<evidence type="ECO:0000259" key="6">
    <source>
        <dbReference type="Pfam" id="PF01494"/>
    </source>
</evidence>
<dbReference type="SUPFAM" id="SSF51905">
    <property type="entry name" value="FAD/NAD(P)-binding domain"/>
    <property type="match status" value="1"/>
</dbReference>
<reference evidence="7 8" key="1">
    <citation type="submission" date="2024-11" db="EMBL/GenBank/DDBJ databases">
        <title>The Natural Products Discovery Center: Release of the First 8490 Sequenced Strains for Exploring Actinobacteria Biosynthetic Diversity.</title>
        <authorList>
            <person name="Kalkreuter E."/>
            <person name="Kautsar S.A."/>
            <person name="Yang D."/>
            <person name="Bader C.D."/>
            <person name="Teijaro C.N."/>
            <person name="Fluegel L."/>
            <person name="Davis C.M."/>
            <person name="Simpson J.R."/>
            <person name="Lauterbach L."/>
            <person name="Steele A.D."/>
            <person name="Gui C."/>
            <person name="Meng S."/>
            <person name="Li G."/>
            <person name="Viehrig K."/>
            <person name="Ye F."/>
            <person name="Su P."/>
            <person name="Kiefer A.F."/>
            <person name="Nichols A."/>
            <person name="Cepeda A.J."/>
            <person name="Yan W."/>
            <person name="Fan B."/>
            <person name="Jiang Y."/>
            <person name="Adhikari A."/>
            <person name="Zheng C.-J."/>
            <person name="Schuster L."/>
            <person name="Cowan T.M."/>
            <person name="Smanski M.J."/>
            <person name="Chevrette M.G."/>
            <person name="De Carvalho L.P.S."/>
            <person name="Shen B."/>
        </authorList>
    </citation>
    <scope>NUCLEOTIDE SEQUENCE [LARGE SCALE GENOMIC DNA]</scope>
    <source>
        <strain evidence="7 8">NPDC020863</strain>
    </source>
</reference>
<dbReference type="EMBL" id="JBJDQH010000002">
    <property type="protein sequence ID" value="MFK4264450.1"/>
    <property type="molecule type" value="Genomic_DNA"/>
</dbReference>
<evidence type="ECO:0000256" key="3">
    <source>
        <dbReference type="ARBA" id="ARBA00022630"/>
    </source>
</evidence>
<dbReference type="Pfam" id="PF01494">
    <property type="entry name" value="FAD_binding_3"/>
    <property type="match status" value="1"/>
</dbReference>
<keyword evidence="8" id="KW-1185">Reference proteome</keyword>
<evidence type="ECO:0000256" key="4">
    <source>
        <dbReference type="ARBA" id="ARBA00022827"/>
    </source>
</evidence>
<feature type="region of interest" description="Disordered" evidence="5">
    <location>
        <begin position="589"/>
        <end position="619"/>
    </location>
</feature>